<keyword evidence="5 6" id="KW-0472">Membrane</keyword>
<feature type="transmembrane region" description="Helical" evidence="6">
    <location>
        <begin position="25"/>
        <end position="42"/>
    </location>
</feature>
<dbReference type="PANTHER" id="PTHR33931">
    <property type="entry name" value="HOLIN-LIKE PROTEIN CIDA-RELATED"/>
    <property type="match status" value="1"/>
</dbReference>
<dbReference type="PANTHER" id="PTHR33931:SF2">
    <property type="entry name" value="HOLIN-LIKE PROTEIN CIDA"/>
    <property type="match status" value="1"/>
</dbReference>
<dbReference type="GO" id="GO:0005886">
    <property type="term" value="C:plasma membrane"/>
    <property type="evidence" value="ECO:0007669"/>
    <property type="project" value="UniProtKB-SubCell"/>
</dbReference>
<evidence type="ECO:0000313" key="7">
    <source>
        <dbReference type="EMBL" id="SAL18869.1"/>
    </source>
</evidence>
<accession>A0A158FHT7</accession>
<protein>
    <submittedName>
        <fullName evidence="7">LrgA family protein</fullName>
    </submittedName>
</protein>
<evidence type="ECO:0000256" key="5">
    <source>
        <dbReference type="ARBA" id="ARBA00023136"/>
    </source>
</evidence>
<dbReference type="InterPro" id="IPR005538">
    <property type="entry name" value="LrgA/CidA"/>
</dbReference>
<dbReference type="Pfam" id="PF03788">
    <property type="entry name" value="LrgA"/>
    <property type="match status" value="1"/>
</dbReference>
<evidence type="ECO:0000256" key="1">
    <source>
        <dbReference type="ARBA" id="ARBA00004651"/>
    </source>
</evidence>
<proteinExistence type="predicted"/>
<keyword evidence="4 6" id="KW-1133">Transmembrane helix</keyword>
<feature type="transmembrane region" description="Helical" evidence="6">
    <location>
        <begin position="83"/>
        <end position="105"/>
    </location>
</feature>
<keyword evidence="2" id="KW-1003">Cell membrane</keyword>
<keyword evidence="3 6" id="KW-0812">Transmembrane</keyword>
<feature type="transmembrane region" description="Helical" evidence="6">
    <location>
        <begin position="54"/>
        <end position="77"/>
    </location>
</feature>
<dbReference type="OrthoDB" id="385012at2"/>
<gene>
    <name evidence="7" type="ORF">AWB69_01107</name>
</gene>
<comment type="subcellular location">
    <subcellularLocation>
        <location evidence="1">Cell membrane</location>
        <topology evidence="1">Multi-pass membrane protein</topology>
    </subcellularLocation>
</comment>
<reference evidence="7 8" key="1">
    <citation type="submission" date="2016-01" db="EMBL/GenBank/DDBJ databases">
        <authorList>
            <person name="Oliw E.H."/>
        </authorList>
    </citation>
    <scope>NUCLEOTIDE SEQUENCE [LARGE SCALE GENOMIC DNA]</scope>
    <source>
        <strain evidence="7">LMG 27134</strain>
    </source>
</reference>
<organism evidence="7 8">
    <name type="scientific">Caballeronia udeis</name>
    <dbReference type="NCBI Taxonomy" id="1232866"/>
    <lineage>
        <taxon>Bacteria</taxon>
        <taxon>Pseudomonadati</taxon>
        <taxon>Pseudomonadota</taxon>
        <taxon>Betaproteobacteria</taxon>
        <taxon>Burkholderiales</taxon>
        <taxon>Burkholderiaceae</taxon>
        <taxon>Caballeronia</taxon>
    </lineage>
</organism>
<evidence type="ECO:0000256" key="3">
    <source>
        <dbReference type="ARBA" id="ARBA00022692"/>
    </source>
</evidence>
<evidence type="ECO:0000256" key="6">
    <source>
        <dbReference type="SAM" id="Phobius"/>
    </source>
</evidence>
<sequence length="149" mass="15130">MTKTFAVLLAYQCLGELIAYAGNLPIPGAVIGMILLLASLSLRPGLSSAIESDALALLRILPLLFVPAGVGIMVFAGRVAHDLLPIAVSVVVCTALTIVVAALVGQGLCALWPPRAAPLAPLTTSFASPLHADGNTAPAAADIEKVDTP</sequence>
<evidence type="ECO:0000256" key="2">
    <source>
        <dbReference type="ARBA" id="ARBA00022475"/>
    </source>
</evidence>
<dbReference type="AlphaFoldDB" id="A0A158FHT7"/>
<dbReference type="EMBL" id="FCOK02000005">
    <property type="protein sequence ID" value="SAL18869.1"/>
    <property type="molecule type" value="Genomic_DNA"/>
</dbReference>
<name>A0A158FHT7_9BURK</name>
<evidence type="ECO:0000313" key="8">
    <source>
        <dbReference type="Proteomes" id="UP000054683"/>
    </source>
</evidence>
<evidence type="ECO:0000256" key="4">
    <source>
        <dbReference type="ARBA" id="ARBA00022989"/>
    </source>
</evidence>
<dbReference type="Proteomes" id="UP000054683">
    <property type="component" value="Unassembled WGS sequence"/>
</dbReference>